<feature type="transmembrane region" description="Helical" evidence="5">
    <location>
        <begin position="123"/>
        <end position="147"/>
    </location>
</feature>
<gene>
    <name evidence="7" type="ORF">CSO01_31490</name>
</gene>
<sequence length="156" mass="15744">MVVRPPVTPPVTDEGLVRVFTGITASFCGALLVVGVIGVLFLAVDPQVSGPGLVIGVALALVSWFGSAWATGAVLAWACRTDVADRDVHGSVRTAAFVGIAVAELPALLGLVLLFAVGDGSEVGPLLVAVPVAIAAILVHASGPAALRRHLARLRG</sequence>
<reference evidence="7 8" key="1">
    <citation type="submission" date="2019-07" db="EMBL/GenBank/DDBJ databases">
        <title>Whole genome shotgun sequence of Cellulomonas soli NBRC 109434.</title>
        <authorList>
            <person name="Hosoyama A."/>
            <person name="Uohara A."/>
            <person name="Ohji S."/>
            <person name="Ichikawa N."/>
        </authorList>
    </citation>
    <scope>NUCLEOTIDE SEQUENCE [LARGE SCALE GENOMIC DNA]</scope>
    <source>
        <strain evidence="7 8">NBRC 109434</strain>
    </source>
</reference>
<evidence type="ECO:0000313" key="7">
    <source>
        <dbReference type="EMBL" id="GEP70434.1"/>
    </source>
</evidence>
<feature type="domain" description="V-ATPase proteolipid subunit C-like" evidence="6">
    <location>
        <begin position="55"/>
        <end position="115"/>
    </location>
</feature>
<comment type="caution">
    <text evidence="7">The sequence shown here is derived from an EMBL/GenBank/DDBJ whole genome shotgun (WGS) entry which is preliminary data.</text>
</comment>
<evidence type="ECO:0000259" key="6">
    <source>
        <dbReference type="Pfam" id="PF00137"/>
    </source>
</evidence>
<proteinExistence type="predicted"/>
<evidence type="ECO:0000256" key="3">
    <source>
        <dbReference type="ARBA" id="ARBA00022989"/>
    </source>
</evidence>
<evidence type="ECO:0000256" key="5">
    <source>
        <dbReference type="SAM" id="Phobius"/>
    </source>
</evidence>
<accession>A0A512PGV4</accession>
<name>A0A512PGV4_9CELL</name>
<feature type="transmembrane region" description="Helical" evidence="5">
    <location>
        <begin position="20"/>
        <end position="43"/>
    </location>
</feature>
<keyword evidence="8" id="KW-1185">Reference proteome</keyword>
<organism evidence="7 8">
    <name type="scientific">Cellulomonas soli</name>
    <dbReference type="NCBI Taxonomy" id="931535"/>
    <lineage>
        <taxon>Bacteria</taxon>
        <taxon>Bacillati</taxon>
        <taxon>Actinomycetota</taxon>
        <taxon>Actinomycetes</taxon>
        <taxon>Micrococcales</taxon>
        <taxon>Cellulomonadaceae</taxon>
        <taxon>Cellulomonas</taxon>
    </lineage>
</organism>
<evidence type="ECO:0000256" key="1">
    <source>
        <dbReference type="ARBA" id="ARBA00004141"/>
    </source>
</evidence>
<dbReference type="EMBL" id="BKAL01000013">
    <property type="protein sequence ID" value="GEP70434.1"/>
    <property type="molecule type" value="Genomic_DNA"/>
</dbReference>
<evidence type="ECO:0000256" key="4">
    <source>
        <dbReference type="ARBA" id="ARBA00023136"/>
    </source>
</evidence>
<dbReference type="SUPFAM" id="SSF81333">
    <property type="entry name" value="F1F0 ATP synthase subunit C"/>
    <property type="match status" value="1"/>
</dbReference>
<dbReference type="Pfam" id="PF00137">
    <property type="entry name" value="ATP-synt_C"/>
    <property type="match status" value="1"/>
</dbReference>
<evidence type="ECO:0000256" key="2">
    <source>
        <dbReference type="ARBA" id="ARBA00022692"/>
    </source>
</evidence>
<keyword evidence="2 5" id="KW-0812">Transmembrane</keyword>
<dbReference type="RefSeq" id="WP_146954211.1">
    <property type="nucleotide sequence ID" value="NZ_BAABBJ010000001.1"/>
</dbReference>
<evidence type="ECO:0000313" key="8">
    <source>
        <dbReference type="Proteomes" id="UP000321798"/>
    </source>
</evidence>
<dbReference type="InterPro" id="IPR035921">
    <property type="entry name" value="F/V-ATP_Csub_sf"/>
</dbReference>
<keyword evidence="4 5" id="KW-0472">Membrane</keyword>
<dbReference type="Proteomes" id="UP000321798">
    <property type="component" value="Unassembled WGS sequence"/>
</dbReference>
<dbReference type="Gene3D" id="1.20.20.10">
    <property type="entry name" value="F1F0 ATP synthase subunit C"/>
    <property type="match status" value="1"/>
</dbReference>
<dbReference type="InterPro" id="IPR038662">
    <property type="entry name" value="ATP_synth_F0_csu_sf"/>
</dbReference>
<protein>
    <recommendedName>
        <fullName evidence="6">V-ATPase proteolipid subunit C-like domain-containing protein</fullName>
    </recommendedName>
</protein>
<comment type="subcellular location">
    <subcellularLocation>
        <location evidence="1">Membrane</location>
        <topology evidence="1">Multi-pass membrane protein</topology>
    </subcellularLocation>
</comment>
<dbReference type="AlphaFoldDB" id="A0A512PGV4"/>
<dbReference type="InterPro" id="IPR002379">
    <property type="entry name" value="ATPase_proteolipid_c-like_dom"/>
</dbReference>
<feature type="transmembrane region" description="Helical" evidence="5">
    <location>
        <begin position="91"/>
        <end position="117"/>
    </location>
</feature>
<feature type="transmembrane region" description="Helical" evidence="5">
    <location>
        <begin position="55"/>
        <end position="79"/>
    </location>
</feature>
<keyword evidence="3 5" id="KW-1133">Transmembrane helix</keyword>